<evidence type="ECO:0000256" key="18">
    <source>
        <dbReference type="PIRSR" id="PIRSR605027-3"/>
    </source>
</evidence>
<feature type="binding site" evidence="17">
    <location>
        <position position="90"/>
    </location>
    <ligand>
        <name>UDP-alpha-D-glucuronate</name>
        <dbReference type="ChEBI" id="CHEBI:58052"/>
    </ligand>
</feature>
<dbReference type="EMBL" id="GAKP01009780">
    <property type="protein sequence ID" value="JAC49172.1"/>
    <property type="molecule type" value="Transcribed_RNA"/>
</dbReference>
<dbReference type="GeneID" id="105234204"/>
<evidence type="ECO:0000256" key="15">
    <source>
        <dbReference type="ARBA" id="ARBA00047979"/>
    </source>
</evidence>
<dbReference type="GO" id="GO:0015018">
    <property type="term" value="F:galactosylgalactosylxylosylprotein 3-beta-glucuronosyltransferase activity"/>
    <property type="evidence" value="ECO:0007669"/>
    <property type="project" value="UniProtKB-UniRule"/>
</dbReference>
<evidence type="ECO:0000256" key="7">
    <source>
        <dbReference type="ARBA" id="ARBA00022692"/>
    </source>
</evidence>
<evidence type="ECO:0000256" key="14">
    <source>
        <dbReference type="ARBA" id="ARBA00023211"/>
    </source>
</evidence>
<protein>
    <recommendedName>
        <fullName evidence="5 20">Galactosylgalactosylxylosylprotein 3-beta-glucuronosyltransferase</fullName>
        <ecNumber evidence="5 20">2.4.1.135</ecNumber>
    </recommendedName>
</protein>
<feature type="binding site" evidence="17">
    <location>
        <begin position="163"/>
        <end position="165"/>
    </location>
    <ligand>
        <name>UDP-alpha-D-glucuronate</name>
        <dbReference type="ChEBI" id="CHEBI:58052"/>
    </ligand>
</feature>
<dbReference type="EMBL" id="GAKP01009784">
    <property type="protein sequence ID" value="JAC49168.1"/>
    <property type="molecule type" value="Transcribed_RNA"/>
</dbReference>
<evidence type="ECO:0000256" key="3">
    <source>
        <dbReference type="ARBA" id="ARBA00004922"/>
    </source>
</evidence>
<evidence type="ECO:0000256" key="17">
    <source>
        <dbReference type="PIRSR" id="PIRSR605027-2"/>
    </source>
</evidence>
<evidence type="ECO:0000256" key="8">
    <source>
        <dbReference type="ARBA" id="ARBA00022723"/>
    </source>
</evidence>
<dbReference type="InterPro" id="IPR029044">
    <property type="entry name" value="Nucleotide-diphossugar_trans"/>
</dbReference>
<dbReference type="PANTHER" id="PTHR10896">
    <property type="entry name" value="GALACTOSYLGALACTOSYLXYLOSYLPROTEIN 3-BETA-GLUCURONOSYLTRANSFERASE BETA-1,3-GLUCURONYLTRANSFERASE"/>
    <property type="match status" value="1"/>
</dbReference>
<accession>A0A034W377</accession>
<dbReference type="EC" id="2.4.1.135" evidence="5 20"/>
<dbReference type="RefSeq" id="XP_011214792.1">
    <property type="nucleotide sequence ID" value="XM_011216490.3"/>
</dbReference>
<dbReference type="GO" id="GO:0050650">
    <property type="term" value="P:chondroitin sulfate proteoglycan biosynthetic process"/>
    <property type="evidence" value="ECO:0007669"/>
    <property type="project" value="TreeGrafter"/>
</dbReference>
<evidence type="ECO:0000256" key="4">
    <source>
        <dbReference type="ARBA" id="ARBA00007706"/>
    </source>
</evidence>
<comment type="catalytic activity">
    <reaction evidence="15 20">
        <text>3-O-(beta-D-galactosyl-(1-&gt;3)-beta-D-galactosyl-(1-&gt;4)-beta-D-xylosyl)-L-seryl-[protein] + UDP-alpha-D-glucuronate = 3-O-(beta-D-GlcA-(1-&gt;3)-beta-D-Gal-(1-&gt;3)-beta-D-Gal-(1-&gt;4)-beta-D-Xyl)-L-seryl-[protein] + UDP + H(+)</text>
        <dbReference type="Rhea" id="RHEA:24168"/>
        <dbReference type="Rhea" id="RHEA-COMP:12571"/>
        <dbReference type="Rhea" id="RHEA-COMP:12573"/>
        <dbReference type="ChEBI" id="CHEBI:15378"/>
        <dbReference type="ChEBI" id="CHEBI:58052"/>
        <dbReference type="ChEBI" id="CHEBI:58223"/>
        <dbReference type="ChEBI" id="CHEBI:132090"/>
        <dbReference type="ChEBI" id="CHEBI:132093"/>
        <dbReference type="EC" id="2.4.1.135"/>
    </reaction>
</comment>
<comment type="subcellular location">
    <subcellularLocation>
        <location evidence="2 20">Golgi apparatus membrane</location>
        <topology evidence="2 20">Single-pass type II membrane protein</topology>
    </subcellularLocation>
</comment>
<keyword evidence="8 18" id="KW-0479">Metal-binding</keyword>
<keyword evidence="10" id="KW-1133">Transmembrane helix</keyword>
<dbReference type="EMBL" id="GAKP01009788">
    <property type="protein sequence ID" value="JAC49164.1"/>
    <property type="molecule type" value="Transcribed_RNA"/>
</dbReference>
<evidence type="ECO:0000313" key="23">
    <source>
        <dbReference type="RefSeq" id="XP_011214792.1"/>
    </source>
</evidence>
<feature type="active site" description="Proton donor/acceptor" evidence="16">
    <location>
        <position position="254"/>
    </location>
</feature>
<evidence type="ECO:0000256" key="5">
    <source>
        <dbReference type="ARBA" id="ARBA00012641"/>
    </source>
</evidence>
<reference evidence="21" key="1">
    <citation type="journal article" date="2014" name="BMC Genomics">
        <title>Characterizing the developmental transcriptome of the oriental fruit fly, Bactrocera dorsalis (Diptera: Tephritidae) through comparative genomic analysis with Drosophila melanogaster utilizing modENCODE datasets.</title>
        <authorList>
            <person name="Geib S.M."/>
            <person name="Calla B."/>
            <person name="Hall B."/>
            <person name="Hou S."/>
            <person name="Manoukis N.C."/>
        </authorList>
    </citation>
    <scope>NUCLEOTIDE SEQUENCE</scope>
    <source>
        <strain evidence="21">Punador</strain>
    </source>
</reference>
<proteinExistence type="inferred from homology"/>
<evidence type="ECO:0000256" key="11">
    <source>
        <dbReference type="ARBA" id="ARBA00023034"/>
    </source>
</evidence>
<evidence type="ECO:0000256" key="16">
    <source>
        <dbReference type="PIRSR" id="PIRSR605027-1"/>
    </source>
</evidence>
<dbReference type="Pfam" id="PF03360">
    <property type="entry name" value="Glyco_transf_43"/>
    <property type="match status" value="1"/>
</dbReference>
<feature type="binding site" evidence="17">
    <location>
        <position position="135"/>
    </location>
    <ligand>
        <name>UDP-alpha-D-glucuronate</name>
        <dbReference type="ChEBI" id="CHEBI:58052"/>
    </ligand>
</feature>
<evidence type="ECO:0000313" key="22">
    <source>
        <dbReference type="Proteomes" id="UP001652620"/>
    </source>
</evidence>
<keyword evidence="14 18" id="KW-0464">Manganese</keyword>
<keyword evidence="11 20" id="KW-0333">Golgi apparatus</keyword>
<feature type="binding site" evidence="17">
    <location>
        <begin position="59"/>
        <end position="61"/>
    </location>
    <ligand>
        <name>UDP-alpha-D-glucuronate</name>
        <dbReference type="ChEBI" id="CHEBI:58052"/>
    </ligand>
</feature>
<comment type="cofactor">
    <cofactor evidence="1 18 20">
        <name>Mn(2+)</name>
        <dbReference type="ChEBI" id="CHEBI:29035"/>
    </cofactor>
</comment>
<keyword evidence="12" id="KW-0472">Membrane</keyword>
<dbReference type="UniPathway" id="UPA00378"/>
<evidence type="ECO:0000256" key="20">
    <source>
        <dbReference type="RuleBase" id="RU363127"/>
    </source>
</evidence>
<feature type="site" description="Interaction with galactose moiety of substrate glycoprotein" evidence="19">
    <location>
        <position position="198"/>
    </location>
</feature>
<evidence type="ECO:0000256" key="10">
    <source>
        <dbReference type="ARBA" id="ARBA00022989"/>
    </source>
</evidence>
<dbReference type="PANTHER" id="PTHR10896:SF65">
    <property type="entry name" value="GALACTOSYLGALACTOSYLXYLOSYLPROTEIN 3-BETA-GLUCURONOSYLTRANSFERASE 3"/>
    <property type="match status" value="1"/>
</dbReference>
<gene>
    <name evidence="21" type="primary">B3GI</name>
    <name evidence="23" type="synonym">LOC105234204</name>
</gene>
<dbReference type="InterPro" id="IPR005027">
    <property type="entry name" value="Glyco_trans_43"/>
</dbReference>
<dbReference type="GO" id="GO:0000139">
    <property type="term" value="C:Golgi membrane"/>
    <property type="evidence" value="ECO:0007669"/>
    <property type="project" value="UniProtKB-SubCell"/>
</dbReference>
<dbReference type="OrthoDB" id="675023at2759"/>
<dbReference type="FunFam" id="3.90.550.10:FF:000044">
    <property type="entry name" value="Galactosylgalactosylxylosylprotein 3-beta-glucuronosyltransferase"/>
    <property type="match status" value="1"/>
</dbReference>
<evidence type="ECO:0000256" key="2">
    <source>
        <dbReference type="ARBA" id="ARBA00004323"/>
    </source>
</evidence>
<organism evidence="21">
    <name type="scientific">Bactrocera dorsalis</name>
    <name type="common">Oriental fruit fly</name>
    <name type="synonym">Dacus dorsalis</name>
    <dbReference type="NCBI Taxonomy" id="27457"/>
    <lineage>
        <taxon>Eukaryota</taxon>
        <taxon>Metazoa</taxon>
        <taxon>Ecdysozoa</taxon>
        <taxon>Arthropoda</taxon>
        <taxon>Hexapoda</taxon>
        <taxon>Insecta</taxon>
        <taxon>Pterygota</taxon>
        <taxon>Neoptera</taxon>
        <taxon>Endopterygota</taxon>
        <taxon>Diptera</taxon>
        <taxon>Brachycera</taxon>
        <taxon>Muscomorpha</taxon>
        <taxon>Tephritoidea</taxon>
        <taxon>Tephritidae</taxon>
        <taxon>Bactrocera</taxon>
        <taxon>Bactrocera</taxon>
    </lineage>
</organism>
<evidence type="ECO:0000256" key="6">
    <source>
        <dbReference type="ARBA" id="ARBA00022679"/>
    </source>
</evidence>
<dbReference type="SUPFAM" id="SSF53448">
    <property type="entry name" value="Nucleotide-diphospho-sugar transferases"/>
    <property type="match status" value="1"/>
</dbReference>
<keyword evidence="22" id="KW-1185">Reference proteome</keyword>
<dbReference type="KEGG" id="bdr:105234204"/>
<evidence type="ECO:0000256" key="19">
    <source>
        <dbReference type="PIRSR" id="PIRSR605027-4"/>
    </source>
</evidence>
<evidence type="ECO:0000313" key="21">
    <source>
        <dbReference type="EMBL" id="JAC49164.1"/>
    </source>
</evidence>
<dbReference type="GO" id="GO:0046872">
    <property type="term" value="F:metal ion binding"/>
    <property type="evidence" value="ECO:0007669"/>
    <property type="project" value="UniProtKB-KW"/>
</dbReference>
<evidence type="ECO:0000256" key="13">
    <source>
        <dbReference type="ARBA" id="ARBA00023180"/>
    </source>
</evidence>
<keyword evidence="6 20" id="KW-0808">Transferase</keyword>
<evidence type="ECO:0000256" key="12">
    <source>
        <dbReference type="ARBA" id="ARBA00023136"/>
    </source>
</evidence>
<dbReference type="Gene3D" id="3.90.550.10">
    <property type="entry name" value="Spore Coat Polysaccharide Biosynthesis Protein SpsA, Chain A"/>
    <property type="match status" value="1"/>
</dbReference>
<keyword evidence="13" id="KW-0325">Glycoprotein</keyword>
<feature type="binding site" evidence="17">
    <location>
        <begin position="281"/>
        <end position="283"/>
    </location>
    <ligand>
        <name>UDP-alpha-D-glucuronate</name>
        <dbReference type="ChEBI" id="CHEBI:58052"/>
    </ligand>
</feature>
<sequence>MSEMRIRPRQVLILIIVFLVILLLVHRNGKRTCQGPEFLQAIYAKQTENALPKIYAITPTYSRPSQKAELTRLSHIFMLMPNLHWILIEDSNTTTKVVRNLLTRAGLTERSTQLNIKTPLNYKLKNKDPNWLKPRGVEQRNLALSWIRTNVDPAEHSVIFFMDDDNSYSVELFVEMTKIEPGRVGIWPVGLVGGLMVEKPILNAENTQVIGFNAAWRPERPFPIDMAAFAISTDLLFKYPQAQFAYEVERGYQESEILRHITTREQLQPLANNCRDVLVWHTRTEKTNLVSEIKLNKDGKHSDVGMEV</sequence>
<feature type="binding site" evidence="18">
    <location>
        <position position="165"/>
    </location>
    <ligand>
        <name>Mn(2+)</name>
        <dbReference type="ChEBI" id="CHEBI:29035"/>
    </ligand>
</feature>
<feature type="binding site" evidence="17">
    <location>
        <position position="140"/>
    </location>
    <ligand>
        <name>UDP-alpha-D-glucuronate</name>
        <dbReference type="ChEBI" id="CHEBI:58052"/>
    </ligand>
</feature>
<dbReference type="GO" id="GO:0005975">
    <property type="term" value="P:carbohydrate metabolic process"/>
    <property type="evidence" value="ECO:0007669"/>
    <property type="project" value="TreeGrafter"/>
</dbReference>
<comment type="similarity">
    <text evidence="4 20">Belongs to the glycosyltransferase 43 family.</text>
</comment>
<dbReference type="AlphaFoldDB" id="A0A034W377"/>
<name>A0A034W377_BACDO</name>
<keyword evidence="9 20" id="KW-0735">Signal-anchor</keyword>
<evidence type="ECO:0000256" key="1">
    <source>
        <dbReference type="ARBA" id="ARBA00001936"/>
    </source>
</evidence>
<reference evidence="23" key="2">
    <citation type="submission" date="2025-04" db="UniProtKB">
        <authorList>
            <consortium name="RefSeq"/>
        </authorList>
    </citation>
    <scope>IDENTIFICATION</scope>
    <source>
        <strain evidence="23">Punador</strain>
    </source>
</reference>
<dbReference type="CTD" id="251900"/>
<comment type="pathway">
    <text evidence="3 20">Protein modification; protein glycosylation.</text>
</comment>
<dbReference type="CDD" id="cd00218">
    <property type="entry name" value="GlcAT-I"/>
    <property type="match status" value="1"/>
</dbReference>
<dbReference type="OMA" id="FPSCTRQ"/>
<keyword evidence="7" id="KW-0812">Transmembrane</keyword>
<dbReference type="Proteomes" id="UP001652620">
    <property type="component" value="Chromosome 4"/>
</dbReference>
<evidence type="ECO:0000256" key="9">
    <source>
        <dbReference type="ARBA" id="ARBA00022968"/>
    </source>
</evidence>